<dbReference type="GO" id="GO:0008081">
    <property type="term" value="F:phosphoric diester hydrolase activity"/>
    <property type="evidence" value="ECO:0007669"/>
    <property type="project" value="InterPro"/>
</dbReference>
<dbReference type="InterPro" id="IPR017946">
    <property type="entry name" value="PLC-like_Pdiesterase_TIM-brl"/>
</dbReference>
<proteinExistence type="predicted"/>
<reference evidence="2 3" key="1">
    <citation type="submission" date="2017-09" db="EMBL/GenBank/DDBJ databases">
        <authorList>
            <person name="Ehlers B."/>
            <person name="Leendertz F.H."/>
        </authorList>
    </citation>
    <scope>NUCLEOTIDE SEQUENCE [LARGE SCALE GENOMIC DNA]</scope>
    <source>
        <strain evidence="2 3">CGMCC 4.7095</strain>
    </source>
</reference>
<dbReference type="GO" id="GO:0006629">
    <property type="term" value="P:lipid metabolic process"/>
    <property type="evidence" value="ECO:0007669"/>
    <property type="project" value="InterPro"/>
</dbReference>
<dbReference type="PANTHER" id="PTHR46211:SF1">
    <property type="entry name" value="GLYCEROPHOSPHODIESTER PHOSPHODIESTERASE, CYTOPLASMIC"/>
    <property type="match status" value="1"/>
</dbReference>
<name>A0A286E152_9ACTN</name>
<dbReference type="AlphaFoldDB" id="A0A286E152"/>
<dbReference type="PANTHER" id="PTHR46211">
    <property type="entry name" value="GLYCEROPHOSPHORYL DIESTER PHOSPHODIESTERASE"/>
    <property type="match status" value="1"/>
</dbReference>
<dbReference type="Pfam" id="PF03009">
    <property type="entry name" value="GDPD"/>
    <property type="match status" value="1"/>
</dbReference>
<dbReference type="PROSITE" id="PS51704">
    <property type="entry name" value="GP_PDE"/>
    <property type="match status" value="1"/>
</dbReference>
<organism evidence="2 3">
    <name type="scientific">Streptomyces zhaozhouensis</name>
    <dbReference type="NCBI Taxonomy" id="1300267"/>
    <lineage>
        <taxon>Bacteria</taxon>
        <taxon>Bacillati</taxon>
        <taxon>Actinomycetota</taxon>
        <taxon>Actinomycetes</taxon>
        <taxon>Kitasatosporales</taxon>
        <taxon>Streptomycetaceae</taxon>
        <taxon>Streptomyces</taxon>
    </lineage>
</organism>
<sequence>MGGVIAVAHRGDPYRVRENTLPSFTSAAEAGAEAVEFDVRLTSDEVPVVVHDATLERLWGHPTPVAGVSAARVRELTGGGVPTLRAALAHCAELGVRAVLDLPERSATHARLVAETVRAAGHGSRVWYCGDPGALRAVRRVDQDVEIALTWKRTGPPRPSLLAEVRPRWLNYRLGLVDRETVARAADAGYQVAAWTVDSRRAMRRLRDLGVTMIMSNRIGTLRAVLDEERRDG</sequence>
<evidence type="ECO:0000259" key="1">
    <source>
        <dbReference type="PROSITE" id="PS51704"/>
    </source>
</evidence>
<dbReference type="InterPro" id="IPR030395">
    <property type="entry name" value="GP_PDE_dom"/>
</dbReference>
<keyword evidence="3" id="KW-1185">Reference proteome</keyword>
<dbReference type="EMBL" id="OCNE01000018">
    <property type="protein sequence ID" value="SOD64627.1"/>
    <property type="molecule type" value="Genomic_DNA"/>
</dbReference>
<accession>A0A286E152</accession>
<dbReference type="Gene3D" id="3.20.20.190">
    <property type="entry name" value="Phosphatidylinositol (PI) phosphodiesterase"/>
    <property type="match status" value="1"/>
</dbReference>
<evidence type="ECO:0000313" key="2">
    <source>
        <dbReference type="EMBL" id="SOD64627.1"/>
    </source>
</evidence>
<dbReference type="SUPFAM" id="SSF51695">
    <property type="entry name" value="PLC-like phosphodiesterases"/>
    <property type="match status" value="1"/>
</dbReference>
<dbReference type="CDD" id="cd08556">
    <property type="entry name" value="GDPD"/>
    <property type="match status" value="1"/>
</dbReference>
<protein>
    <submittedName>
        <fullName evidence="2">Glycerophosphoryl diester phosphodiesterase</fullName>
    </submittedName>
</protein>
<dbReference type="RefSeq" id="WP_097233052.1">
    <property type="nucleotide sequence ID" value="NZ_OCNE01000018.1"/>
</dbReference>
<dbReference type="OrthoDB" id="5241788at2"/>
<dbReference type="Proteomes" id="UP000219072">
    <property type="component" value="Unassembled WGS sequence"/>
</dbReference>
<gene>
    <name evidence="2" type="ORF">SAMN06297387_11879</name>
</gene>
<feature type="domain" description="GP-PDE" evidence="1">
    <location>
        <begin position="4"/>
        <end position="226"/>
    </location>
</feature>
<evidence type="ECO:0000313" key="3">
    <source>
        <dbReference type="Proteomes" id="UP000219072"/>
    </source>
</evidence>